<dbReference type="SUPFAM" id="SSF46689">
    <property type="entry name" value="Homeodomain-like"/>
    <property type="match status" value="2"/>
</dbReference>
<protein>
    <recommendedName>
        <fullName evidence="14">AraC family transcriptional regulator</fullName>
    </recommendedName>
</protein>
<feature type="modified residue" description="4-aspartylphosphate" evidence="8">
    <location>
        <position position="56"/>
    </location>
</feature>
<dbReference type="InterPro" id="IPR011006">
    <property type="entry name" value="CheY-like_superfamily"/>
</dbReference>
<dbReference type="GO" id="GO:0043565">
    <property type="term" value="F:sequence-specific DNA binding"/>
    <property type="evidence" value="ECO:0007669"/>
    <property type="project" value="InterPro"/>
</dbReference>
<keyword evidence="13" id="KW-1185">Reference proteome</keyword>
<evidence type="ECO:0000313" key="13">
    <source>
        <dbReference type="Proteomes" id="UP000037688"/>
    </source>
</evidence>
<dbReference type="Gene3D" id="1.10.10.60">
    <property type="entry name" value="Homeodomain-like"/>
    <property type="match status" value="2"/>
</dbReference>
<dbReference type="SUPFAM" id="SSF52172">
    <property type="entry name" value="CheY-like"/>
    <property type="match status" value="1"/>
</dbReference>
<evidence type="ECO:0000256" key="6">
    <source>
        <dbReference type="ARBA" id="ARBA00023125"/>
    </source>
</evidence>
<keyword evidence="3 8" id="KW-0597">Phosphoprotein</keyword>
<dbReference type="SMART" id="SM00448">
    <property type="entry name" value="REC"/>
    <property type="match status" value="1"/>
</dbReference>
<dbReference type="AlphaFoldDB" id="A0A0M9BIR2"/>
<dbReference type="Pfam" id="PF00072">
    <property type="entry name" value="Response_reg"/>
    <property type="match status" value="1"/>
</dbReference>
<evidence type="ECO:0000313" key="12">
    <source>
        <dbReference type="EMBL" id="KOY12769.1"/>
    </source>
</evidence>
<dbReference type="GO" id="GO:0005737">
    <property type="term" value="C:cytoplasm"/>
    <property type="evidence" value="ECO:0007669"/>
    <property type="project" value="UniProtKB-SubCell"/>
</dbReference>
<keyword evidence="7" id="KW-0804">Transcription</keyword>
<dbReference type="InterPro" id="IPR018060">
    <property type="entry name" value="HTH_AraC"/>
</dbReference>
<keyword evidence="9" id="KW-0175">Coiled coil</keyword>
<reference evidence="12 13" key="1">
    <citation type="submission" date="2015-08" db="EMBL/GenBank/DDBJ databases">
        <title>Draft genome sequence of cellulolytic and xylanolytic Paenibacillus sp. A59, isolated from a decaying forest soil from Patagonia, Argentina.</title>
        <authorList>
            <person name="Ghio S."/>
            <person name="Caceres A.M."/>
            <person name="Talia P."/>
            <person name="Grasso D."/>
            <person name="Campos E."/>
        </authorList>
    </citation>
    <scope>NUCLEOTIDE SEQUENCE [LARGE SCALE GENOMIC DNA]</scope>
    <source>
        <strain evidence="12 13">A59</strain>
    </source>
</reference>
<organism evidence="12 13">
    <name type="scientific">Paenibacillus xylanivorans</name>
    <dbReference type="NCBI Taxonomy" id="1705561"/>
    <lineage>
        <taxon>Bacteria</taxon>
        <taxon>Bacillati</taxon>
        <taxon>Bacillota</taxon>
        <taxon>Bacilli</taxon>
        <taxon>Bacillales</taxon>
        <taxon>Paenibacillaceae</taxon>
        <taxon>Paenibacillus</taxon>
    </lineage>
</organism>
<dbReference type="Pfam" id="PF12833">
    <property type="entry name" value="HTH_18"/>
    <property type="match status" value="1"/>
</dbReference>
<dbReference type="InterPro" id="IPR001789">
    <property type="entry name" value="Sig_transdc_resp-reg_receiver"/>
</dbReference>
<dbReference type="SMART" id="SM00342">
    <property type="entry name" value="HTH_ARAC"/>
    <property type="match status" value="1"/>
</dbReference>
<dbReference type="PROSITE" id="PS01124">
    <property type="entry name" value="HTH_ARAC_FAMILY_2"/>
    <property type="match status" value="1"/>
</dbReference>
<evidence type="ECO:0000256" key="1">
    <source>
        <dbReference type="ARBA" id="ARBA00004496"/>
    </source>
</evidence>
<proteinExistence type="predicted"/>
<feature type="coiled-coil region" evidence="9">
    <location>
        <begin position="110"/>
        <end position="137"/>
    </location>
</feature>
<feature type="domain" description="Response regulatory" evidence="11">
    <location>
        <begin position="4"/>
        <end position="121"/>
    </location>
</feature>
<evidence type="ECO:0000256" key="2">
    <source>
        <dbReference type="ARBA" id="ARBA00022490"/>
    </source>
</evidence>
<dbReference type="OrthoDB" id="9788446at2"/>
<feature type="domain" description="HTH araC/xylS-type" evidence="10">
    <location>
        <begin position="441"/>
        <end position="539"/>
    </location>
</feature>
<evidence type="ECO:0000256" key="4">
    <source>
        <dbReference type="ARBA" id="ARBA00023012"/>
    </source>
</evidence>
<dbReference type="PATRIC" id="fig|1705561.3.peg.6512"/>
<accession>A0A0M9BIR2</accession>
<name>A0A0M9BIR2_9BACL</name>
<dbReference type="PANTHER" id="PTHR42713">
    <property type="entry name" value="HISTIDINE KINASE-RELATED"/>
    <property type="match status" value="1"/>
</dbReference>
<evidence type="ECO:0000259" key="10">
    <source>
        <dbReference type="PROSITE" id="PS01124"/>
    </source>
</evidence>
<keyword evidence="2" id="KW-0963">Cytoplasm</keyword>
<comment type="subcellular location">
    <subcellularLocation>
        <location evidence="1">Cytoplasm</location>
    </subcellularLocation>
</comment>
<evidence type="ECO:0008006" key="14">
    <source>
        <dbReference type="Google" id="ProtNLM"/>
    </source>
</evidence>
<dbReference type="EMBL" id="LITU01000083">
    <property type="protein sequence ID" value="KOY12769.1"/>
    <property type="molecule type" value="Genomic_DNA"/>
</dbReference>
<keyword evidence="5" id="KW-0805">Transcription regulation</keyword>
<dbReference type="InterPro" id="IPR051552">
    <property type="entry name" value="HptR"/>
</dbReference>
<dbReference type="PANTHER" id="PTHR42713:SF3">
    <property type="entry name" value="TRANSCRIPTIONAL REGULATORY PROTEIN HPTR"/>
    <property type="match status" value="1"/>
</dbReference>
<evidence type="ECO:0000256" key="7">
    <source>
        <dbReference type="ARBA" id="ARBA00023163"/>
    </source>
</evidence>
<sequence>MNLTALLVDDELPILENLSFILPWEDMGIEIVGTARSGSEALDKVEEYHPDIMLCDIRMPSMDGLELIRILREQGETCEIILLTGYQQFEYARTAIRYNVHEYICKPIDYLDLEHKLRELASQIQKKRLEMEAERHRKSEMEVWVKHKHIIDLMRKEEDSLFPFPPSSPETQASSLRYILLLIDVSGYFKHSIGWSGARHQSWHGMIRSRLREITDRICEGTLLISARKGEWCMLVEASDEWRLQTDALAQQVLLELDATFEPGSGMKTRVIQDVMPVKLDDQMAERYRHCQRLLIMNDSNQRSDALESETAEQSNISSKEPSRRATMWITKEDLDLITRWIRQGNKQGLIDLLVTLKHRMNEHKSALDGIAENSLRFLLVHMLRELREVHVMAEQDEMHFWSALHSATSIKELIELAEALAFACHDKKSTPRPSVSELITSACEYMNARLECDLGIDEVADWLGISPGYFCQLFKNQMGVTFVEYMTHKRMESAALLLSTTEWSITAIGEATGYKERRYFSKVFHKHFHMKPSEFRSNQRAGS</sequence>
<keyword evidence="4" id="KW-0902">Two-component regulatory system</keyword>
<evidence type="ECO:0000256" key="3">
    <source>
        <dbReference type="ARBA" id="ARBA00022553"/>
    </source>
</evidence>
<dbReference type="PROSITE" id="PS50110">
    <property type="entry name" value="RESPONSE_REGULATORY"/>
    <property type="match status" value="1"/>
</dbReference>
<evidence type="ECO:0000259" key="11">
    <source>
        <dbReference type="PROSITE" id="PS50110"/>
    </source>
</evidence>
<dbReference type="Gene3D" id="3.40.50.2300">
    <property type="match status" value="1"/>
</dbReference>
<dbReference type="Proteomes" id="UP000037688">
    <property type="component" value="Unassembled WGS sequence"/>
</dbReference>
<dbReference type="RefSeq" id="WP_053784387.1">
    <property type="nucleotide sequence ID" value="NZ_LITU01000083.1"/>
</dbReference>
<gene>
    <name evidence="12" type="ORF">AMS66_30760</name>
</gene>
<comment type="caution">
    <text evidence="12">The sequence shown here is derived from an EMBL/GenBank/DDBJ whole genome shotgun (WGS) entry which is preliminary data.</text>
</comment>
<keyword evidence="6" id="KW-0238">DNA-binding</keyword>
<evidence type="ECO:0000256" key="5">
    <source>
        <dbReference type="ARBA" id="ARBA00023015"/>
    </source>
</evidence>
<evidence type="ECO:0000256" key="9">
    <source>
        <dbReference type="SAM" id="Coils"/>
    </source>
</evidence>
<dbReference type="InterPro" id="IPR009057">
    <property type="entry name" value="Homeodomain-like_sf"/>
</dbReference>
<dbReference type="GO" id="GO:0003700">
    <property type="term" value="F:DNA-binding transcription factor activity"/>
    <property type="evidence" value="ECO:0007669"/>
    <property type="project" value="InterPro"/>
</dbReference>
<evidence type="ECO:0000256" key="8">
    <source>
        <dbReference type="PROSITE-ProRule" id="PRU00169"/>
    </source>
</evidence>
<dbReference type="GO" id="GO:0000160">
    <property type="term" value="P:phosphorelay signal transduction system"/>
    <property type="evidence" value="ECO:0007669"/>
    <property type="project" value="UniProtKB-KW"/>
</dbReference>
<dbReference type="CDD" id="cd17536">
    <property type="entry name" value="REC_YesN-like"/>
    <property type="match status" value="1"/>
</dbReference>